<feature type="transmembrane region" description="Helical" evidence="7">
    <location>
        <begin position="183"/>
        <end position="215"/>
    </location>
</feature>
<evidence type="ECO:0000259" key="8">
    <source>
        <dbReference type="Pfam" id="PF00482"/>
    </source>
</evidence>
<sequence length="401" mass="42999">MLKAFLEASRTFGAKAYLTATLPDGVDGQAQQVTATLDVAGLEFEQQAKLPDNASLAATSVGDTSPASSSSDPSSQGAAGGGSSRLPMLLGLLVFACILILGAVFVRSQSAVRAGDRVNQVLRYRSASHPSSVAKDAASSRVQGLNDVLARSKRYRKTEQLLAAAAVDLTSGGWLLVRVTVTVLLIVIIGVFLGSLVFGVVLGGLLGWLGTMAWMNSRKAARQRMFADDLPDFLMLLASGLRAGLSFNHALESAASEGKGEVGRQMRRTLRQVQVGMALDTALMGCADRMDNDDLRWTVTALSIQQEVGGNLSTILDAAARTIRARHELRREVRTLSAEGRLSAYILVGLPIVVFCFLAIFRPEYISKLWLDPLGILMLSGLIIAMFAGWMWMRSVVRINV</sequence>
<evidence type="ECO:0000256" key="2">
    <source>
        <dbReference type="ARBA" id="ARBA00022475"/>
    </source>
</evidence>
<feature type="domain" description="Type II secretion system protein GspF" evidence="8">
    <location>
        <begin position="233"/>
        <end position="358"/>
    </location>
</feature>
<feature type="region of interest" description="Disordered" evidence="6">
    <location>
        <begin position="57"/>
        <end position="80"/>
    </location>
</feature>
<gene>
    <name evidence="9" type="ORF">UFOPK3402_01951</name>
</gene>
<evidence type="ECO:0000256" key="7">
    <source>
        <dbReference type="SAM" id="Phobius"/>
    </source>
</evidence>
<keyword evidence="4 7" id="KW-1133">Transmembrane helix</keyword>
<reference evidence="9" key="1">
    <citation type="submission" date="2020-05" db="EMBL/GenBank/DDBJ databases">
        <authorList>
            <person name="Chiriac C."/>
            <person name="Salcher M."/>
            <person name="Ghai R."/>
            <person name="Kavagutti S V."/>
        </authorList>
    </citation>
    <scope>NUCLEOTIDE SEQUENCE</scope>
</reference>
<feature type="transmembrane region" description="Helical" evidence="7">
    <location>
        <begin position="161"/>
        <end position="177"/>
    </location>
</feature>
<dbReference type="PANTHER" id="PTHR35007">
    <property type="entry name" value="INTEGRAL MEMBRANE PROTEIN-RELATED"/>
    <property type="match status" value="1"/>
</dbReference>
<protein>
    <submittedName>
        <fullName evidence="9">Unannotated protein</fullName>
    </submittedName>
</protein>
<keyword evidence="3 7" id="KW-0812">Transmembrane</keyword>
<dbReference type="Gene3D" id="1.20.81.30">
    <property type="entry name" value="Type II secretion system (T2SS), domain F"/>
    <property type="match status" value="1"/>
</dbReference>
<feature type="transmembrane region" description="Helical" evidence="7">
    <location>
        <begin position="342"/>
        <end position="361"/>
    </location>
</feature>
<evidence type="ECO:0000256" key="5">
    <source>
        <dbReference type="ARBA" id="ARBA00023136"/>
    </source>
</evidence>
<dbReference type="InterPro" id="IPR018076">
    <property type="entry name" value="T2SS_GspF_dom"/>
</dbReference>
<comment type="subcellular location">
    <subcellularLocation>
        <location evidence="1">Cell membrane</location>
        <topology evidence="1">Multi-pass membrane protein</topology>
    </subcellularLocation>
</comment>
<evidence type="ECO:0000256" key="3">
    <source>
        <dbReference type="ARBA" id="ARBA00022692"/>
    </source>
</evidence>
<dbReference type="InterPro" id="IPR042094">
    <property type="entry name" value="T2SS_GspF_sf"/>
</dbReference>
<proteinExistence type="predicted"/>
<feature type="compositionally biased region" description="Low complexity" evidence="6">
    <location>
        <begin position="59"/>
        <end position="77"/>
    </location>
</feature>
<keyword evidence="5 7" id="KW-0472">Membrane</keyword>
<dbReference type="Pfam" id="PF00482">
    <property type="entry name" value="T2SSF"/>
    <property type="match status" value="1"/>
</dbReference>
<name>A0A6J7EZU9_9ZZZZ</name>
<dbReference type="GO" id="GO:0005886">
    <property type="term" value="C:plasma membrane"/>
    <property type="evidence" value="ECO:0007669"/>
    <property type="project" value="UniProtKB-SubCell"/>
</dbReference>
<accession>A0A6J7EZU9</accession>
<evidence type="ECO:0000256" key="6">
    <source>
        <dbReference type="SAM" id="MobiDB-lite"/>
    </source>
</evidence>
<organism evidence="9">
    <name type="scientific">freshwater metagenome</name>
    <dbReference type="NCBI Taxonomy" id="449393"/>
    <lineage>
        <taxon>unclassified sequences</taxon>
        <taxon>metagenomes</taxon>
        <taxon>ecological metagenomes</taxon>
    </lineage>
</organism>
<dbReference type="AlphaFoldDB" id="A0A6J7EZU9"/>
<keyword evidence="2" id="KW-1003">Cell membrane</keyword>
<dbReference type="EMBL" id="CAFBLS010000324">
    <property type="protein sequence ID" value="CAB4886695.1"/>
    <property type="molecule type" value="Genomic_DNA"/>
</dbReference>
<feature type="transmembrane region" description="Helical" evidence="7">
    <location>
        <begin position="86"/>
        <end position="106"/>
    </location>
</feature>
<evidence type="ECO:0000313" key="9">
    <source>
        <dbReference type="EMBL" id="CAB4886695.1"/>
    </source>
</evidence>
<evidence type="ECO:0000256" key="1">
    <source>
        <dbReference type="ARBA" id="ARBA00004651"/>
    </source>
</evidence>
<feature type="transmembrane region" description="Helical" evidence="7">
    <location>
        <begin position="373"/>
        <end position="393"/>
    </location>
</feature>
<dbReference type="PANTHER" id="PTHR35007:SF1">
    <property type="entry name" value="PILUS ASSEMBLY PROTEIN"/>
    <property type="match status" value="1"/>
</dbReference>
<evidence type="ECO:0000256" key="4">
    <source>
        <dbReference type="ARBA" id="ARBA00022989"/>
    </source>
</evidence>